<accession>A0AAN9XFH2</accession>
<feature type="transmembrane region" description="Helical" evidence="1">
    <location>
        <begin position="96"/>
        <end position="113"/>
    </location>
</feature>
<evidence type="ECO:0000256" key="1">
    <source>
        <dbReference type="SAM" id="Phobius"/>
    </source>
</evidence>
<proteinExistence type="predicted"/>
<keyword evidence="1" id="KW-0472">Membrane</keyword>
<keyword evidence="1" id="KW-1133">Transmembrane helix</keyword>
<dbReference type="Proteomes" id="UP001386955">
    <property type="component" value="Unassembled WGS sequence"/>
</dbReference>
<name>A0AAN9XFH2_PSOTE</name>
<protein>
    <submittedName>
        <fullName evidence="2">Uncharacterized protein</fullName>
    </submittedName>
</protein>
<dbReference type="AlphaFoldDB" id="A0AAN9XFH2"/>
<keyword evidence="3" id="KW-1185">Reference proteome</keyword>
<evidence type="ECO:0000313" key="3">
    <source>
        <dbReference type="Proteomes" id="UP001386955"/>
    </source>
</evidence>
<keyword evidence="1" id="KW-0812">Transmembrane</keyword>
<comment type="caution">
    <text evidence="2">The sequence shown here is derived from an EMBL/GenBank/DDBJ whole genome shotgun (WGS) entry which is preliminary data.</text>
</comment>
<dbReference type="EMBL" id="JAYMYS010000006">
    <property type="protein sequence ID" value="KAK7390207.1"/>
    <property type="molecule type" value="Genomic_DNA"/>
</dbReference>
<evidence type="ECO:0000313" key="2">
    <source>
        <dbReference type="EMBL" id="KAK7390207.1"/>
    </source>
</evidence>
<organism evidence="2 3">
    <name type="scientific">Psophocarpus tetragonolobus</name>
    <name type="common">Winged bean</name>
    <name type="synonym">Dolichos tetragonolobus</name>
    <dbReference type="NCBI Taxonomy" id="3891"/>
    <lineage>
        <taxon>Eukaryota</taxon>
        <taxon>Viridiplantae</taxon>
        <taxon>Streptophyta</taxon>
        <taxon>Embryophyta</taxon>
        <taxon>Tracheophyta</taxon>
        <taxon>Spermatophyta</taxon>
        <taxon>Magnoliopsida</taxon>
        <taxon>eudicotyledons</taxon>
        <taxon>Gunneridae</taxon>
        <taxon>Pentapetalae</taxon>
        <taxon>rosids</taxon>
        <taxon>fabids</taxon>
        <taxon>Fabales</taxon>
        <taxon>Fabaceae</taxon>
        <taxon>Papilionoideae</taxon>
        <taxon>50 kb inversion clade</taxon>
        <taxon>NPAAA clade</taxon>
        <taxon>indigoferoid/millettioid clade</taxon>
        <taxon>Phaseoleae</taxon>
        <taxon>Psophocarpus</taxon>
    </lineage>
</organism>
<sequence>MDYSGYNYQQSQQHSYAYDPSQIQIQPYDQTYAYQQYYGYNPQYAYFPATHQTQFQFQPEPAPLHPPGVNPTAPDPLPLVCIAVENCKLKLSPDTTVAFTIAVVLQSIIYYVLDSEMGFNSL</sequence>
<gene>
    <name evidence="2" type="ORF">VNO78_25506</name>
</gene>
<reference evidence="2 3" key="1">
    <citation type="submission" date="2024-01" db="EMBL/GenBank/DDBJ databases">
        <title>The genomes of 5 underutilized Papilionoideae crops provide insights into root nodulation and disease resistanc.</title>
        <authorList>
            <person name="Jiang F."/>
        </authorList>
    </citation>
    <scope>NUCLEOTIDE SEQUENCE [LARGE SCALE GENOMIC DNA]</scope>
    <source>
        <strain evidence="2">DUOXIRENSHENG_FW03</strain>
        <tissue evidence="2">Leaves</tissue>
    </source>
</reference>